<accession>A0A4Z1TCC5</accession>
<dbReference type="InterPro" id="IPR003601">
    <property type="entry name" value="Topo_IA_2"/>
</dbReference>
<dbReference type="InterPro" id="IPR013826">
    <property type="entry name" value="Topo_IA_cen_sub3"/>
</dbReference>
<proteinExistence type="inferred from homology"/>
<dbReference type="AlphaFoldDB" id="A0A4Z1TCC5"/>
<dbReference type="GO" id="GO:0031422">
    <property type="term" value="C:RecQ family helicase-topoisomerase III complex"/>
    <property type="evidence" value="ECO:0007669"/>
    <property type="project" value="TreeGrafter"/>
</dbReference>
<dbReference type="SMART" id="SM00437">
    <property type="entry name" value="TOP1Ac"/>
    <property type="match status" value="1"/>
</dbReference>
<comment type="similarity">
    <text evidence="2 7">Belongs to the type IA topoisomerase family.</text>
</comment>
<dbReference type="InterPro" id="IPR006171">
    <property type="entry name" value="TOPRIM_dom"/>
</dbReference>
<dbReference type="OrthoDB" id="430051at2759"/>
<evidence type="ECO:0000256" key="2">
    <source>
        <dbReference type="ARBA" id="ARBA00009446"/>
    </source>
</evidence>
<dbReference type="GO" id="GO:0003917">
    <property type="term" value="F:DNA topoisomerase type I (single strand cut, ATP-independent) activity"/>
    <property type="evidence" value="ECO:0007669"/>
    <property type="project" value="UniProtKB-EC"/>
</dbReference>
<dbReference type="InterPro" id="IPR023406">
    <property type="entry name" value="Topo_IA_AS"/>
</dbReference>
<dbReference type="Gene3D" id="1.10.460.10">
    <property type="entry name" value="Topoisomerase I, domain 2"/>
    <property type="match status" value="2"/>
</dbReference>
<evidence type="ECO:0000256" key="6">
    <source>
        <dbReference type="ARBA" id="ARBA00023235"/>
    </source>
</evidence>
<comment type="catalytic activity">
    <reaction evidence="1 7">
        <text>ATP-independent breakage of single-stranded DNA, followed by passage and rejoining.</text>
        <dbReference type="EC" id="5.6.2.1"/>
    </reaction>
</comment>
<organism evidence="9 10">
    <name type="scientific">Giardia muris</name>
    <dbReference type="NCBI Taxonomy" id="5742"/>
    <lineage>
        <taxon>Eukaryota</taxon>
        <taxon>Metamonada</taxon>
        <taxon>Diplomonadida</taxon>
        <taxon>Hexamitidae</taxon>
        <taxon>Giardiinae</taxon>
        <taxon>Giardia</taxon>
    </lineage>
</organism>
<keyword evidence="10" id="KW-1185">Reference proteome</keyword>
<dbReference type="PANTHER" id="PTHR11390:SF21">
    <property type="entry name" value="DNA TOPOISOMERASE 3-ALPHA"/>
    <property type="match status" value="1"/>
</dbReference>
<evidence type="ECO:0000256" key="7">
    <source>
        <dbReference type="RuleBase" id="RU362092"/>
    </source>
</evidence>
<dbReference type="Gene3D" id="1.10.290.10">
    <property type="entry name" value="Topoisomerase I, domain 4"/>
    <property type="match status" value="1"/>
</dbReference>
<dbReference type="Gene3D" id="2.70.20.10">
    <property type="entry name" value="Topoisomerase I, domain 3"/>
    <property type="match status" value="1"/>
</dbReference>
<dbReference type="InterPro" id="IPR000380">
    <property type="entry name" value="Topo_IA"/>
</dbReference>
<dbReference type="InterPro" id="IPR023405">
    <property type="entry name" value="Topo_IA_core_domain"/>
</dbReference>
<dbReference type="Pfam" id="PF01131">
    <property type="entry name" value="Topoisom_bac"/>
    <property type="match status" value="2"/>
</dbReference>
<dbReference type="SMART" id="SM00436">
    <property type="entry name" value="TOP1Bc"/>
    <property type="match status" value="1"/>
</dbReference>
<evidence type="ECO:0000256" key="5">
    <source>
        <dbReference type="ARBA" id="ARBA00023125"/>
    </source>
</evidence>
<evidence type="ECO:0000256" key="1">
    <source>
        <dbReference type="ARBA" id="ARBA00000213"/>
    </source>
</evidence>
<evidence type="ECO:0000313" key="10">
    <source>
        <dbReference type="Proteomes" id="UP000315496"/>
    </source>
</evidence>
<dbReference type="PANTHER" id="PTHR11390">
    <property type="entry name" value="PROKARYOTIC DNA TOPOISOMERASE"/>
    <property type="match status" value="1"/>
</dbReference>
<dbReference type="VEuPathDB" id="GiardiaDB:GMRT_12928"/>
<dbReference type="InterPro" id="IPR013824">
    <property type="entry name" value="Topo_IA_cen_sub1"/>
</dbReference>
<dbReference type="PROSITE" id="PS52039">
    <property type="entry name" value="TOPO_IA_2"/>
    <property type="match status" value="1"/>
</dbReference>
<dbReference type="SMART" id="SM00493">
    <property type="entry name" value="TOPRIM"/>
    <property type="match status" value="1"/>
</dbReference>
<evidence type="ECO:0000256" key="4">
    <source>
        <dbReference type="ARBA" id="ARBA00023029"/>
    </source>
</evidence>
<dbReference type="PRINTS" id="PR00417">
    <property type="entry name" value="PRTPISMRASEI"/>
</dbReference>
<name>A0A4Z1TCC5_GIAMU</name>
<comment type="function">
    <text evidence="7">Introduces a single-strand break via transesterification at a target site in duplex DNA. Releases the supercoiling and torsional tension of DNA introduced during the DNA replication and transcription by transiently cleaving and rejoining one strand of the DNA duplex. The scissile phosphodiester is attacked by the catalytic tyrosine of the enzyme, resulting in the formation of a DNA-(5'-phosphotyrosyl)-enzyme intermediate and the expulsion of a 3'-OH DNA strand.</text>
</comment>
<dbReference type="InterPro" id="IPR013497">
    <property type="entry name" value="Topo_IA_cen"/>
</dbReference>
<comment type="caution">
    <text evidence="9">The sequence shown here is derived from an EMBL/GenBank/DDBJ whole genome shotgun (WGS) entry which is preliminary data.</text>
</comment>
<feature type="domain" description="Topo IA-type catalytic" evidence="8">
    <location>
        <begin position="203"/>
        <end position="757"/>
    </location>
</feature>
<evidence type="ECO:0000256" key="3">
    <source>
        <dbReference type="ARBA" id="ARBA00012891"/>
    </source>
</evidence>
<keyword evidence="6 7" id="KW-0413">Isomerase</keyword>
<dbReference type="Gene3D" id="3.40.50.140">
    <property type="match status" value="1"/>
</dbReference>
<dbReference type="Pfam" id="PF01751">
    <property type="entry name" value="Toprim"/>
    <property type="match status" value="1"/>
</dbReference>
<dbReference type="GO" id="GO:0005634">
    <property type="term" value="C:nucleus"/>
    <property type="evidence" value="ECO:0007669"/>
    <property type="project" value="TreeGrafter"/>
</dbReference>
<evidence type="ECO:0000259" key="8">
    <source>
        <dbReference type="PROSITE" id="PS52039"/>
    </source>
</evidence>
<dbReference type="SUPFAM" id="SSF56712">
    <property type="entry name" value="Prokaryotic type I DNA topoisomerase"/>
    <property type="match status" value="2"/>
</dbReference>
<dbReference type="Proteomes" id="UP000315496">
    <property type="component" value="Chromosome 1"/>
</dbReference>
<evidence type="ECO:0000313" key="9">
    <source>
        <dbReference type="EMBL" id="TNJ30141.1"/>
    </source>
</evidence>
<reference evidence="9 10" key="1">
    <citation type="submission" date="2019-05" db="EMBL/GenBank/DDBJ databases">
        <title>The compact genome of Giardia muris reveals important steps in the evolution of intestinal protozoan parasites.</title>
        <authorList>
            <person name="Xu F."/>
            <person name="Jimenez-Gonzalez A."/>
            <person name="Einarsson E."/>
            <person name="Astvaldsson A."/>
            <person name="Peirasmaki D."/>
            <person name="Eckmann L."/>
            <person name="Andersson J.O."/>
            <person name="Svard S.G."/>
            <person name="Jerlstrom-Hultqvist J."/>
        </authorList>
    </citation>
    <scope>NUCLEOTIDE SEQUENCE [LARGE SCALE GENOMIC DNA]</scope>
    <source>
        <strain evidence="9 10">Roberts-Thomson</strain>
    </source>
</reference>
<dbReference type="GO" id="GO:0003677">
    <property type="term" value="F:DNA binding"/>
    <property type="evidence" value="ECO:0007669"/>
    <property type="project" value="UniProtKB-KW"/>
</dbReference>
<dbReference type="GO" id="GO:0006281">
    <property type="term" value="P:DNA repair"/>
    <property type="evidence" value="ECO:0007669"/>
    <property type="project" value="TreeGrafter"/>
</dbReference>
<dbReference type="EMBL" id="VDLU01000001">
    <property type="protein sequence ID" value="TNJ30141.1"/>
    <property type="molecule type" value="Genomic_DNA"/>
</dbReference>
<dbReference type="EC" id="5.6.2.1" evidence="3 7"/>
<dbReference type="GO" id="GO:0006310">
    <property type="term" value="P:DNA recombination"/>
    <property type="evidence" value="ECO:0007669"/>
    <property type="project" value="TreeGrafter"/>
</dbReference>
<dbReference type="GO" id="GO:0006265">
    <property type="term" value="P:DNA topological change"/>
    <property type="evidence" value="ECO:0007669"/>
    <property type="project" value="InterPro"/>
</dbReference>
<protein>
    <recommendedName>
        <fullName evidence="3 7">DNA topoisomerase</fullName>
        <ecNumber evidence="3 7">5.6.2.1</ecNumber>
    </recommendedName>
</protein>
<keyword evidence="4 7" id="KW-0799">Topoisomerase</keyword>
<dbReference type="InterPro" id="IPR013825">
    <property type="entry name" value="Topo_IA_cen_sub2"/>
</dbReference>
<dbReference type="InterPro" id="IPR003602">
    <property type="entry name" value="Topo_IA_DNA-bd_dom"/>
</dbReference>
<gene>
    <name evidence="9" type="ORF">GMRT_12928</name>
</gene>
<sequence>MSVSPLALCIAEKHAVARELARLLDPEHTNAGGTGGYHVYRVSRTLSGGGKEDTLISHTIGHETELVLPPEYDWGRCSPEDLFTAPVVFKHDVQFIRAVVQPYLRQITTIYLMADADREGENISYDVIEAFALHLTKDVILDVCPARLPVLRPSTEKVRSRILAADVSLDTQRKHVIRVLRVRFSALNGKAIEQAFRDAGPLDMNVVNAVDLRRIIDLRIGYSITRLQTQKLRGSFEAVAKRSITSGRLTSHPISYGPCQIPTLGLVHNNDLLTLELFKQPALKLELCGVPILKERRALGIFSKQYSDSNQKEQRFVLKKQGRTPEVSLLDSLPQIKKTLDSLNATKNIITISCVKSLSRTVRRPCPMATIDLQRQLARQYNSLEVMHAAEELYTRGFISYPRTETRRYPSEYSLSWFRSLLEKLQREYLAAFSSNDELITQRMTSLCSYIHLLLNSSDFPMQLPRTDSSSTDNAHLPIHPQTFLQQKLLRGARLSSCAQSVYFCILRGFLASLAPDCLKRVIEMTTDLNGIEFMNSHEEIIEPGFLRILQVGAKSEEKTQDTRTGMNPRLDVKEGDKFLVIGAPFKYQPGTNDFNIVGTQGNHLLVSQIGLDTANAQDDDSHISITSTPELSEEEQEPNPKHEAQSNMALNMDLKPIAMPEGALLSEMDSHGIGTDATMAEHIDNIRVRAYVTNERAITPLGAALLEFYKGLPSGIQALSCAFRCFMEHGMQLICAGEIDPHRVYDDCIAWGQRFYTDIASIPYVSTSFPGSYDILRTIQQQTTHRIPVSSSSRAPRFRGTIKCCGEPCKRMRLRLVCNICGTHYAVPTNTRALTPLLDRCPHCAVQLVSLATDQATLARFCLRCRKAP</sequence>
<dbReference type="PROSITE" id="PS00396">
    <property type="entry name" value="TOPO_IA_1"/>
    <property type="match status" value="1"/>
</dbReference>
<keyword evidence="5 7" id="KW-0238">DNA-binding</keyword>